<dbReference type="EMBL" id="FOGC01000013">
    <property type="protein sequence ID" value="SER18971.1"/>
    <property type="molecule type" value="Genomic_DNA"/>
</dbReference>
<sequence>MTWVFQQSTGKLKRDGNFVYQGYAGKGDGKVNPNMESVPNIGPLPKGKYTIIGHPFRHPHTGLYSIRLQPDSHNKMFGRSGFLIHGDSKKHPGEASNGCIIMPLLIRQKIWTSGDRNLEVVK</sequence>
<organism evidence="2 3">
    <name type="scientific">Rosenbergiella nectarea</name>
    <dbReference type="NCBI Taxonomy" id="988801"/>
    <lineage>
        <taxon>Bacteria</taxon>
        <taxon>Pseudomonadati</taxon>
        <taxon>Pseudomonadota</taxon>
        <taxon>Gammaproteobacteria</taxon>
        <taxon>Enterobacterales</taxon>
        <taxon>Erwiniaceae</taxon>
        <taxon>Rosenbergiella</taxon>
    </lineage>
</organism>
<keyword evidence="3" id="KW-1185">Reference proteome</keyword>
<evidence type="ECO:0000313" key="2">
    <source>
        <dbReference type="EMBL" id="SER18971.1"/>
    </source>
</evidence>
<name>A0A1H9M5Y6_9GAMM</name>
<reference evidence="3" key="1">
    <citation type="submission" date="2016-10" db="EMBL/GenBank/DDBJ databases">
        <authorList>
            <person name="Varghese N."/>
            <person name="Submissions S."/>
        </authorList>
    </citation>
    <scope>NUCLEOTIDE SEQUENCE [LARGE SCALE GENOMIC DNA]</scope>
    <source>
        <strain evidence="3">8N4</strain>
    </source>
</reference>
<dbReference type="OrthoDB" id="7569468at2"/>
<dbReference type="InterPro" id="IPR021225">
    <property type="entry name" value="Tlde1_dom"/>
</dbReference>
<protein>
    <recommendedName>
        <fullName evidence="1">Tlde1 domain-containing protein</fullName>
    </recommendedName>
</protein>
<dbReference type="Pfam" id="PF10908">
    <property type="entry name" value="Tlde1_dom"/>
    <property type="match status" value="1"/>
</dbReference>
<accession>A0A1H9M5Y6</accession>
<dbReference type="AlphaFoldDB" id="A0A1H9M5Y6"/>
<evidence type="ECO:0000313" key="3">
    <source>
        <dbReference type="Proteomes" id="UP000242515"/>
    </source>
</evidence>
<feature type="domain" description="Tlde1" evidence="1">
    <location>
        <begin position="20"/>
        <end position="106"/>
    </location>
</feature>
<proteinExistence type="predicted"/>
<dbReference type="InterPro" id="IPR038063">
    <property type="entry name" value="Transpep_catalytic_dom"/>
</dbReference>
<dbReference type="RefSeq" id="WP_092677952.1">
    <property type="nucleotide sequence ID" value="NZ_FOGC01000013.1"/>
</dbReference>
<evidence type="ECO:0000259" key="1">
    <source>
        <dbReference type="Pfam" id="PF10908"/>
    </source>
</evidence>
<dbReference type="Gene3D" id="2.40.440.10">
    <property type="entry name" value="L,D-transpeptidase catalytic domain-like"/>
    <property type="match status" value="1"/>
</dbReference>
<dbReference type="Proteomes" id="UP000242515">
    <property type="component" value="Unassembled WGS sequence"/>
</dbReference>
<gene>
    <name evidence="2" type="ORF">SAMN05216522_113103</name>
</gene>
<dbReference type="STRING" id="988801.SAMN05216522_113103"/>